<feature type="domain" description="Nucleotide modification associated" evidence="1">
    <location>
        <begin position="25"/>
        <end position="84"/>
    </location>
</feature>
<protein>
    <submittedName>
        <fullName evidence="2">DUF1599 domain-containing protein</fullName>
    </submittedName>
</protein>
<proteinExistence type="predicted"/>
<keyword evidence="3" id="KW-1185">Reference proteome</keyword>
<accession>A0ABP8MZG4</accession>
<evidence type="ECO:0000313" key="2">
    <source>
        <dbReference type="EMBL" id="GAA4458722.1"/>
    </source>
</evidence>
<reference evidence="3" key="1">
    <citation type="journal article" date="2019" name="Int. J. Syst. Evol. Microbiol.">
        <title>The Global Catalogue of Microorganisms (GCM) 10K type strain sequencing project: providing services to taxonomists for standard genome sequencing and annotation.</title>
        <authorList>
            <consortium name="The Broad Institute Genomics Platform"/>
            <consortium name="The Broad Institute Genome Sequencing Center for Infectious Disease"/>
            <person name="Wu L."/>
            <person name="Ma J."/>
        </authorList>
    </citation>
    <scope>NUCLEOTIDE SEQUENCE [LARGE SCALE GENOMIC DNA]</scope>
    <source>
        <strain evidence="3">JCM 31921</strain>
    </source>
</reference>
<dbReference type="InterPro" id="IPR011630">
    <property type="entry name" value="DUF1599"/>
</dbReference>
<dbReference type="Pfam" id="PF07659">
    <property type="entry name" value="DUF1599"/>
    <property type="match status" value="2"/>
</dbReference>
<dbReference type="RefSeq" id="WP_344828380.1">
    <property type="nucleotide sequence ID" value="NZ_BAABEZ010000024.1"/>
</dbReference>
<dbReference type="EMBL" id="BAABEZ010000024">
    <property type="protein sequence ID" value="GAA4458722.1"/>
    <property type="molecule type" value="Genomic_DNA"/>
</dbReference>
<comment type="caution">
    <text evidence="2">The sequence shown here is derived from an EMBL/GenBank/DDBJ whole genome shotgun (WGS) entry which is preliminary data.</text>
</comment>
<name>A0ABP8MZG4_9BACT</name>
<gene>
    <name evidence="2" type="ORF">GCM10023092_27490</name>
</gene>
<evidence type="ECO:0000259" key="1">
    <source>
        <dbReference type="Pfam" id="PF07659"/>
    </source>
</evidence>
<organism evidence="2 3">
    <name type="scientific">Rurimicrobium arvi</name>
    <dbReference type="NCBI Taxonomy" id="2049916"/>
    <lineage>
        <taxon>Bacteria</taxon>
        <taxon>Pseudomonadati</taxon>
        <taxon>Bacteroidota</taxon>
        <taxon>Chitinophagia</taxon>
        <taxon>Chitinophagales</taxon>
        <taxon>Chitinophagaceae</taxon>
        <taxon>Rurimicrobium</taxon>
    </lineage>
</organism>
<feature type="domain" description="Nucleotide modification associated" evidence="1">
    <location>
        <begin position="118"/>
        <end position="178"/>
    </location>
</feature>
<sequence length="185" mass="21179">MTTASNTLNQYENIIHSCRDLYLKKAADYGTSWRVLRPVSIVDQIYIKAWRIRQIQENTVQLIEDSVESEFIGIVNYGIIALIQQQLGADEQIDLSVEEARTYYDLHANAVKELMLKKNHDYGEAWRAMSQASFVDLILVKLLRIRQIIANDGRVQVSEGADANFADIVNYALFALIRIGEERNN</sequence>
<evidence type="ECO:0000313" key="3">
    <source>
        <dbReference type="Proteomes" id="UP001501410"/>
    </source>
</evidence>
<dbReference type="Proteomes" id="UP001501410">
    <property type="component" value="Unassembled WGS sequence"/>
</dbReference>